<dbReference type="AlphaFoldDB" id="A0A8J8P7W5"/>
<keyword evidence="3" id="KW-1185">Reference proteome</keyword>
<evidence type="ECO:0000313" key="2">
    <source>
        <dbReference type="EMBL" id="TNV87146.1"/>
    </source>
</evidence>
<proteinExistence type="predicted"/>
<feature type="region of interest" description="Disordered" evidence="1">
    <location>
        <begin position="60"/>
        <end position="89"/>
    </location>
</feature>
<protein>
    <submittedName>
        <fullName evidence="2">Uncharacterized protein</fullName>
    </submittedName>
</protein>
<accession>A0A8J8P7W5</accession>
<organism evidence="2 3">
    <name type="scientific">Halteria grandinella</name>
    <dbReference type="NCBI Taxonomy" id="5974"/>
    <lineage>
        <taxon>Eukaryota</taxon>
        <taxon>Sar</taxon>
        <taxon>Alveolata</taxon>
        <taxon>Ciliophora</taxon>
        <taxon>Intramacronucleata</taxon>
        <taxon>Spirotrichea</taxon>
        <taxon>Stichotrichia</taxon>
        <taxon>Sporadotrichida</taxon>
        <taxon>Halteriidae</taxon>
        <taxon>Halteria</taxon>
    </lineage>
</organism>
<gene>
    <name evidence="2" type="ORF">FGO68_gene15367</name>
</gene>
<dbReference type="Proteomes" id="UP000785679">
    <property type="component" value="Unassembled WGS sequence"/>
</dbReference>
<evidence type="ECO:0000256" key="1">
    <source>
        <dbReference type="SAM" id="MobiDB-lite"/>
    </source>
</evidence>
<name>A0A8J8P7W5_HALGN</name>
<comment type="caution">
    <text evidence="2">The sequence shown here is derived from an EMBL/GenBank/DDBJ whole genome shotgun (WGS) entry which is preliminary data.</text>
</comment>
<reference evidence="2" key="1">
    <citation type="submission" date="2019-06" db="EMBL/GenBank/DDBJ databases">
        <authorList>
            <person name="Zheng W."/>
        </authorList>
    </citation>
    <scope>NUCLEOTIDE SEQUENCE</scope>
    <source>
        <strain evidence="2">QDHG01</strain>
    </source>
</reference>
<dbReference type="EMBL" id="RRYP01000607">
    <property type="protein sequence ID" value="TNV87146.1"/>
    <property type="molecule type" value="Genomic_DNA"/>
</dbReference>
<feature type="region of interest" description="Disordered" evidence="1">
    <location>
        <begin position="195"/>
        <end position="216"/>
    </location>
</feature>
<sequence length="391" mass="43221">MDQMLKIGKSETQSPRFGIIQDGGKDFFKVKGVLQRNIFTTGKQSKLKQPKTADRFNIQRKTKKSKEGRNGVLSQVELGAGTPDGSRSVKRVGGDDLILLKDDVADEKKKRIHELINAQQSRKADSSQQRRQIQQLLINNTILTDTPGAQTAESLNKESVYTLDSSRMPGNHRMPHRLGDQFNAVKGCLTANVSLEETPERPQKSQKTVRKPKNNQSLLQGFVDKALLSPPQMGAMNSIGSGGFIKTADGLGGVGKYQNQDLTFSLTPHNAGTGELSPEMNLVGSGDKINGSILKNKLLATPSTPVNGKRNIANAATRPSRQQQRTMEIFSHEESLEKRMLYTVPKNIHNLINDIAHKNHAELHQNTIVIKQQEAVLMSKRRKAQPTSSHK</sequence>
<evidence type="ECO:0000313" key="3">
    <source>
        <dbReference type="Proteomes" id="UP000785679"/>
    </source>
</evidence>